<dbReference type="EMBL" id="JAIPUX010000439">
    <property type="protein sequence ID" value="KAH0629681.1"/>
    <property type="molecule type" value="Genomic_DNA"/>
</dbReference>
<evidence type="ECO:0000256" key="5">
    <source>
        <dbReference type="ARBA" id="ARBA00023054"/>
    </source>
</evidence>
<keyword evidence="6 8" id="KW-0131">Cell cycle</keyword>
<keyword evidence="11" id="KW-1185">Reference proteome</keyword>
<comment type="subcellular location">
    <subcellularLocation>
        <location evidence="8">Chromosome</location>
        <location evidence="8">Centromere</location>
        <location evidence="8">Kinetochore</location>
    </subcellularLocation>
</comment>
<keyword evidence="4 8" id="KW-0995">Kinetochore</keyword>
<feature type="region of interest" description="Disordered" evidence="9">
    <location>
        <begin position="519"/>
        <end position="562"/>
    </location>
</feature>
<name>A0ABQ7TJ79_PHRPL</name>
<protein>
    <recommendedName>
        <fullName evidence="8">Protein Spindly</fullName>
    </recommendedName>
    <alternativeName>
        <fullName evidence="8">Coiled-coil domain-containing protein 99</fullName>
    </alternativeName>
    <alternativeName>
        <fullName evidence="8">Spindle apparatus coiled-coil domain-containing protein 1</fullName>
    </alternativeName>
</protein>
<reference evidence="10 11" key="1">
    <citation type="journal article" date="2022" name="Gigascience">
        <title>A chromosome-level genome assembly and annotation of the desert horned lizard, Phrynosoma platyrhinos, provides insight into chromosomal rearrangements among reptiles.</title>
        <authorList>
            <person name="Koochekian N."/>
            <person name="Ascanio A."/>
            <person name="Farleigh K."/>
            <person name="Card D.C."/>
            <person name="Schield D.R."/>
            <person name="Castoe T.A."/>
            <person name="Jezkova T."/>
        </authorList>
    </citation>
    <scope>NUCLEOTIDE SEQUENCE [LARGE SCALE GENOMIC DNA]</scope>
    <source>
        <strain evidence="10">NK-2021</strain>
    </source>
</reference>
<evidence type="ECO:0000256" key="9">
    <source>
        <dbReference type="SAM" id="MobiDB-lite"/>
    </source>
</evidence>
<keyword evidence="2 8" id="KW-0132">Cell division</keyword>
<dbReference type="Proteomes" id="UP000826234">
    <property type="component" value="Unassembled WGS sequence"/>
</dbReference>
<comment type="similarity">
    <text evidence="8">Belongs to the Spindly family.</text>
</comment>
<evidence type="ECO:0000256" key="7">
    <source>
        <dbReference type="ARBA" id="ARBA00023328"/>
    </source>
</evidence>
<comment type="function">
    <text evidence="8">Required for the localization of dynein and dynactin to the mitotic kintochore. Dynein is believed to control the initial lateral interaction between the kinetochore and spindle microtubules and to facilitate the subsequent formation of end-on kinetochore-microtubule attachments mediated by the NDC80 complex.</text>
</comment>
<keyword evidence="1 8" id="KW-0158">Chromosome</keyword>
<evidence type="ECO:0000256" key="3">
    <source>
        <dbReference type="ARBA" id="ARBA00022776"/>
    </source>
</evidence>
<evidence type="ECO:0000256" key="8">
    <source>
        <dbReference type="HAMAP-Rule" id="MF_03041"/>
    </source>
</evidence>
<keyword evidence="3 8" id="KW-0498">Mitosis</keyword>
<evidence type="ECO:0000256" key="6">
    <source>
        <dbReference type="ARBA" id="ARBA00023306"/>
    </source>
</evidence>
<comment type="caution">
    <text evidence="10">The sequence shown here is derived from an EMBL/GenBank/DDBJ whole genome shotgun (WGS) entry which is preliminary data.</text>
</comment>
<feature type="coiled-coil region" evidence="8">
    <location>
        <begin position="1"/>
        <end position="391"/>
    </location>
</feature>
<dbReference type="PANTHER" id="PTHR32123:SF9">
    <property type="entry name" value="PROTEIN SPINDLY"/>
    <property type="match status" value="1"/>
</dbReference>
<evidence type="ECO:0000313" key="10">
    <source>
        <dbReference type="EMBL" id="KAH0629681.1"/>
    </source>
</evidence>
<evidence type="ECO:0000256" key="4">
    <source>
        <dbReference type="ARBA" id="ARBA00022838"/>
    </source>
</evidence>
<evidence type="ECO:0000313" key="11">
    <source>
        <dbReference type="Proteomes" id="UP000826234"/>
    </source>
</evidence>
<sequence>METDADIISRLRCQLKEAEEERRKAAQYGLKLVENENLLQNRLDELQNEIVALTENFEQEKYTLQREVELKNRMLGSLNLEYESLKQQQNTQLDTQREQLERVHGQEVNELKNKVEKLKSELDETLLSEKQLKHKIDHLKEVIASKSEELRIMSERVHETMSSEVLNLQLELLALEQAKADLEDKLHDLQYSKEQLELGNSNLTNRVARLEEEKEEREKDLVSYCNALEKAREMNRDLQVQLDHALQQALNPSSKGNSLFAEVEDRRADMEHQLSSMKVKYQLLQKQYTFTREQLQRLKLQMATLLRMKGSQGEHDQLERLQNMLQQKNGEIEELLMKKVSEESRALKLSNTSENVDYENGYYTDLLQMKLENSDKEIENLKSELSLQRMKALFESQRVLEVERKLYANERQLEACQSESINLRVLLDELKIKYEPEVNLRKAPVDMLSESINSRMSSLCETSSMLSQNKEEAKQSDAVLKTTLQTVSMNIIPSQAMEQGNDRPGRKRVKIKEEEFDRTPLNKNDGNDIGASRGTRLISGPGEKTEENCAGAAEETSKYEKTDKKKMYPRVYMSSKQGPDAQCTQQ</sequence>
<dbReference type="PANTHER" id="PTHR32123">
    <property type="entry name" value="BICD FAMILY-LIKE CARGO ADAPTER"/>
    <property type="match status" value="1"/>
</dbReference>
<evidence type="ECO:0000256" key="2">
    <source>
        <dbReference type="ARBA" id="ARBA00022618"/>
    </source>
</evidence>
<dbReference type="HAMAP" id="MF_03041">
    <property type="entry name" value="SPDLY"/>
    <property type="match status" value="1"/>
</dbReference>
<proteinExistence type="inferred from homology"/>
<organism evidence="10 11">
    <name type="scientific">Phrynosoma platyrhinos</name>
    <name type="common">Desert horned lizard</name>
    <dbReference type="NCBI Taxonomy" id="52577"/>
    <lineage>
        <taxon>Eukaryota</taxon>
        <taxon>Metazoa</taxon>
        <taxon>Chordata</taxon>
        <taxon>Craniata</taxon>
        <taxon>Vertebrata</taxon>
        <taxon>Euteleostomi</taxon>
        <taxon>Lepidosauria</taxon>
        <taxon>Squamata</taxon>
        <taxon>Bifurcata</taxon>
        <taxon>Unidentata</taxon>
        <taxon>Episquamata</taxon>
        <taxon>Toxicofera</taxon>
        <taxon>Iguania</taxon>
        <taxon>Phrynosomatidae</taxon>
        <taxon>Phrynosomatinae</taxon>
        <taxon>Phrynosoma</taxon>
    </lineage>
</organism>
<dbReference type="InterPro" id="IPR028593">
    <property type="entry name" value="SPDLY_chordates"/>
</dbReference>
<keyword evidence="5 8" id="KW-0175">Coiled coil</keyword>
<keyword evidence="7 8" id="KW-0137">Centromere</keyword>
<dbReference type="InterPro" id="IPR051149">
    <property type="entry name" value="Spindly/BICDR_Dynein_Adapter"/>
</dbReference>
<accession>A0ABQ7TJ79</accession>
<gene>
    <name evidence="8" type="primary">SPDL1</name>
    <name evidence="8" type="synonym">CCDC99</name>
    <name evidence="10" type="ORF">JD844_011938</name>
</gene>
<evidence type="ECO:0000256" key="1">
    <source>
        <dbReference type="ARBA" id="ARBA00022454"/>
    </source>
</evidence>